<dbReference type="EMBL" id="JAMDLZ010000049">
    <property type="protein sequence ID" value="MCY9549624.1"/>
    <property type="molecule type" value="Genomic_DNA"/>
</dbReference>
<evidence type="ECO:0000313" key="2">
    <source>
        <dbReference type="EMBL" id="MCY9549624.1"/>
    </source>
</evidence>
<comment type="caution">
    <text evidence="2">The sequence shown here is derived from an EMBL/GenBank/DDBJ whole genome shotgun (WGS) entry which is preliminary data.</text>
</comment>
<proteinExistence type="predicted"/>
<dbReference type="RefSeq" id="WP_268639552.1">
    <property type="nucleotide sequence ID" value="NZ_JAMDLZ010000049.1"/>
</dbReference>
<evidence type="ECO:0000313" key="3">
    <source>
        <dbReference type="Proteomes" id="UP001527052"/>
    </source>
</evidence>
<keyword evidence="3" id="KW-1185">Reference proteome</keyword>
<name>A0ABT4EVB8_9BACI</name>
<dbReference type="Proteomes" id="UP001527052">
    <property type="component" value="Unassembled WGS sequence"/>
</dbReference>
<protein>
    <submittedName>
        <fullName evidence="2">Helix-turn-helix domain-containing protein</fullName>
    </submittedName>
</protein>
<accession>A0ABT4EVB8</accession>
<dbReference type="InterPro" id="IPR024760">
    <property type="entry name" value="HTH_dom_conjug_TS-like"/>
</dbReference>
<sequence>METKYVETVISNDELAKLITMAKDGDNAAMTEIINLYRKDIHNSSKYIKMSKEDAFQSIITDFIELLTKDDTDCNLIIKGGLDVWKE</sequence>
<feature type="domain" description="Helix-turn-helix conjugative transposon-like" evidence="1">
    <location>
        <begin position="17"/>
        <end position="66"/>
    </location>
</feature>
<dbReference type="Pfam" id="PF12645">
    <property type="entry name" value="HTH_16"/>
    <property type="match status" value="1"/>
</dbReference>
<gene>
    <name evidence="2" type="ORF">M5W82_22370</name>
</gene>
<organism evidence="2 3">
    <name type="scientific">Lysinibacillus xylanilyticus</name>
    <dbReference type="NCBI Taxonomy" id="582475"/>
    <lineage>
        <taxon>Bacteria</taxon>
        <taxon>Bacillati</taxon>
        <taxon>Bacillota</taxon>
        <taxon>Bacilli</taxon>
        <taxon>Bacillales</taxon>
        <taxon>Bacillaceae</taxon>
        <taxon>Lysinibacillus</taxon>
    </lineage>
</organism>
<reference evidence="2 3" key="1">
    <citation type="submission" date="2022-05" db="EMBL/GenBank/DDBJ databases">
        <title>Genome Sequencing of Bee-Associated Microbes.</title>
        <authorList>
            <person name="Dunlap C."/>
        </authorList>
    </citation>
    <scope>NUCLEOTIDE SEQUENCE [LARGE SCALE GENOMIC DNA]</scope>
    <source>
        <strain evidence="2 3">NRRL BD-083</strain>
    </source>
</reference>
<evidence type="ECO:0000259" key="1">
    <source>
        <dbReference type="Pfam" id="PF12645"/>
    </source>
</evidence>